<dbReference type="PANTHER" id="PTHR33734:SF22">
    <property type="entry name" value="MEMBRANE-BOUND LYTIC MUREIN TRANSGLYCOSYLASE D"/>
    <property type="match status" value="1"/>
</dbReference>
<dbReference type="InterPro" id="IPR036779">
    <property type="entry name" value="LysM_dom_sf"/>
</dbReference>
<dbReference type="PROSITE" id="PS51782">
    <property type="entry name" value="LYSM"/>
    <property type="match status" value="2"/>
</dbReference>
<dbReference type="RefSeq" id="WP_185125623.1">
    <property type="nucleotide sequence ID" value="NZ_CAJEWD010000007.1"/>
</dbReference>
<dbReference type="GO" id="GO:0008932">
    <property type="term" value="F:lytic endotransglycosylase activity"/>
    <property type="evidence" value="ECO:0007669"/>
    <property type="project" value="TreeGrafter"/>
</dbReference>
<evidence type="ECO:0000259" key="1">
    <source>
        <dbReference type="PROSITE" id="PS51782"/>
    </source>
</evidence>
<organism evidence="2 3">
    <name type="scientific">Jeotgalicoccus meleagridis</name>
    <dbReference type="NCBI Taxonomy" id="2759181"/>
    <lineage>
        <taxon>Bacteria</taxon>
        <taxon>Bacillati</taxon>
        <taxon>Bacillota</taxon>
        <taxon>Bacilli</taxon>
        <taxon>Bacillales</taxon>
        <taxon>Staphylococcaceae</taxon>
        <taxon>Jeotgalicoccus</taxon>
    </lineage>
</organism>
<reference evidence="2 3" key="1">
    <citation type="submission" date="2020-07" db="EMBL/GenBank/DDBJ databases">
        <authorList>
            <person name="Criscuolo A."/>
        </authorList>
    </citation>
    <scope>NUCLEOTIDE SEQUENCE [LARGE SCALE GENOMIC DNA]</scope>
    <source>
        <strain evidence="2">CIP111649</strain>
    </source>
</reference>
<dbReference type="PANTHER" id="PTHR33734">
    <property type="entry name" value="LYSM DOMAIN-CONTAINING GPI-ANCHORED PROTEIN 2"/>
    <property type="match status" value="1"/>
</dbReference>
<name>A0A6V7RI60_9STAP</name>
<dbReference type="SUPFAM" id="SSF54106">
    <property type="entry name" value="LysM domain"/>
    <property type="match status" value="2"/>
</dbReference>
<feature type="domain" description="LysM" evidence="1">
    <location>
        <begin position="26"/>
        <end position="70"/>
    </location>
</feature>
<dbReference type="CDD" id="cd00118">
    <property type="entry name" value="LysM"/>
    <property type="match status" value="2"/>
</dbReference>
<dbReference type="Gene3D" id="3.10.350.10">
    <property type="entry name" value="LysM domain"/>
    <property type="match status" value="2"/>
</dbReference>
<sequence length="127" mass="13500">MNDLSVEVKAKEIHEKSTSNKSTSATTYKVQSGDTLSGIAQKFGTTTKALQNLNGISNPNKIFAGQVLKVKGTTKAKTSTYTVKPGDTLSGIASKYGTTTKALQNLNGIANPNLIYAGQKIDCEWKS</sequence>
<accession>A0A6V7RI60</accession>
<keyword evidence="3" id="KW-1185">Reference proteome</keyword>
<dbReference type="EMBL" id="CAJEWD010000007">
    <property type="protein sequence ID" value="CAD2077017.1"/>
    <property type="molecule type" value="Genomic_DNA"/>
</dbReference>
<evidence type="ECO:0000313" key="2">
    <source>
        <dbReference type="EMBL" id="CAD2077017.1"/>
    </source>
</evidence>
<proteinExistence type="predicted"/>
<evidence type="ECO:0000313" key="3">
    <source>
        <dbReference type="Proteomes" id="UP000589351"/>
    </source>
</evidence>
<dbReference type="InterPro" id="IPR018392">
    <property type="entry name" value="LysM"/>
</dbReference>
<protein>
    <submittedName>
        <fullName evidence="2">Staphylococcal secretory antigen ssaA2</fullName>
    </submittedName>
</protein>
<dbReference type="AlphaFoldDB" id="A0A6V7RI60"/>
<feature type="domain" description="LysM" evidence="1">
    <location>
        <begin position="79"/>
        <end position="123"/>
    </location>
</feature>
<gene>
    <name evidence="2" type="primary">ssaA2_2</name>
    <name evidence="2" type="ORF">JEODO184_01097</name>
</gene>
<dbReference type="Pfam" id="PF01476">
    <property type="entry name" value="LysM"/>
    <property type="match status" value="2"/>
</dbReference>
<dbReference type="SMART" id="SM00257">
    <property type="entry name" value="LysM"/>
    <property type="match status" value="2"/>
</dbReference>
<comment type="caution">
    <text evidence="2">The sequence shown here is derived from an EMBL/GenBank/DDBJ whole genome shotgun (WGS) entry which is preliminary data.</text>
</comment>
<dbReference type="Proteomes" id="UP000589351">
    <property type="component" value="Unassembled WGS sequence"/>
</dbReference>